<proteinExistence type="predicted"/>
<dbReference type="Gene3D" id="1.10.220.30">
    <property type="match status" value="1"/>
</dbReference>
<dbReference type="AlphaFoldDB" id="A0A841GE19"/>
<evidence type="ECO:0000313" key="3">
    <source>
        <dbReference type="EMBL" id="MBB6061792.1"/>
    </source>
</evidence>
<evidence type="ECO:0000256" key="1">
    <source>
        <dbReference type="SAM" id="Coils"/>
    </source>
</evidence>
<keyword evidence="1" id="KW-0175">Coiled coil</keyword>
<organism evidence="3 4">
    <name type="scientific">Thermosipho japonicus</name>
    <dbReference type="NCBI Taxonomy" id="90323"/>
    <lineage>
        <taxon>Bacteria</taxon>
        <taxon>Thermotogati</taxon>
        <taxon>Thermotogota</taxon>
        <taxon>Thermotogae</taxon>
        <taxon>Thermotogales</taxon>
        <taxon>Fervidobacteriaceae</taxon>
        <taxon>Thermosipho</taxon>
    </lineage>
</organism>
<protein>
    <submittedName>
        <fullName evidence="3">Regulator of replication initiation timing</fullName>
    </submittedName>
</protein>
<dbReference type="EMBL" id="JACHEX010000001">
    <property type="protein sequence ID" value="MBB6061792.1"/>
    <property type="molecule type" value="Genomic_DNA"/>
</dbReference>
<name>A0A841GE19_9BACT</name>
<comment type="caution">
    <text evidence="3">The sequence shown here is derived from an EMBL/GenBank/DDBJ whole genome shotgun (WGS) entry which is preliminary data.</text>
</comment>
<evidence type="ECO:0000313" key="4">
    <source>
        <dbReference type="Proteomes" id="UP000555828"/>
    </source>
</evidence>
<keyword evidence="4" id="KW-1185">Reference proteome</keyword>
<reference evidence="3 4" key="1">
    <citation type="submission" date="2020-08" db="EMBL/GenBank/DDBJ databases">
        <title>Genomic Encyclopedia of Type Strains, Phase IV (KMG-IV): sequencing the most valuable type-strain genomes for metagenomic binning, comparative biology and taxonomic classification.</title>
        <authorList>
            <person name="Goeker M."/>
        </authorList>
    </citation>
    <scope>NUCLEOTIDE SEQUENCE [LARGE SCALE GENOMIC DNA]</scope>
    <source>
        <strain evidence="3 4">DSM 13481</strain>
    </source>
</reference>
<sequence length="315" mass="36685">MEKKGKFLKFLIAFTIAVLFFSNLIFISYFRFQLNQVYGIDEGIFSNFKSYSAYLLSKIPLVNKYVKYEPLSINEPKKYFEEVLESYKKNIEELIKQSEEKLKEAEKLKQENELLYKTLKSIEDEWKERKIKEEISKVEVIKKVENLDSLVEIFKNGDSKELLPLMNSEKVDVKTLAVVFQKLSPDLRSEMVQSLASVNPTKAASVVNTIYNVEEILNEVNSKIKELEDFYAKLYERESQLISLEGFNKAIKSYILSLTEEEIKAFISQYQESPKIVAYLLSNLEPGKSRNILKWLKENNEKLFIEIIKLGGGIE</sequence>
<feature type="coiled-coil region" evidence="1">
    <location>
        <begin position="77"/>
        <end position="125"/>
    </location>
</feature>
<feature type="transmembrane region" description="Helical" evidence="2">
    <location>
        <begin position="7"/>
        <end position="30"/>
    </location>
</feature>
<keyword evidence="2" id="KW-0472">Membrane</keyword>
<keyword evidence="2" id="KW-0812">Transmembrane</keyword>
<accession>A0A841GE19</accession>
<keyword evidence="2" id="KW-1133">Transmembrane helix</keyword>
<dbReference type="RefSeq" id="WP_184618552.1">
    <property type="nucleotide sequence ID" value="NZ_JACHEX010000001.1"/>
</dbReference>
<evidence type="ECO:0000256" key="2">
    <source>
        <dbReference type="SAM" id="Phobius"/>
    </source>
</evidence>
<dbReference type="Proteomes" id="UP000555828">
    <property type="component" value="Unassembled WGS sequence"/>
</dbReference>
<gene>
    <name evidence="3" type="ORF">HNP65_000214</name>
</gene>